<dbReference type="EMBL" id="BAAFHN010000046">
    <property type="protein sequence ID" value="GAB0173578.1"/>
    <property type="molecule type" value="Genomic_DNA"/>
</dbReference>
<dbReference type="Proteomes" id="UP001562457">
    <property type="component" value="Unassembled WGS sequence"/>
</dbReference>
<proteinExistence type="predicted"/>
<dbReference type="Pfam" id="PF03432">
    <property type="entry name" value="Relaxase"/>
    <property type="match status" value="1"/>
</dbReference>
<comment type="caution">
    <text evidence="2">The sequence shown here is derived from an EMBL/GenBank/DDBJ whole genome shotgun (WGS) entry which is preliminary data.</text>
</comment>
<sequence length="492" mass="58368">MSKNLLFDEEVIKAKRIFNVVEQNSKKPLNYIYKHKNLYTKIGHNKYINNKQKFRNTEVVVKITSGSKHYQAFSKHIDYISRDGNVELITNEYEAFLGNQEKLELKNIFRNEGAPIPQYNQEKRERKHTINMVFSMKEHEDVPQDKLKVAVIESLKKIYPDNLFVVAFHGDTDNPHCHVCLKVANKHGKRIHIKKADLANMRLQFAKELNKLGIDAKATFNEKFRQYIAKEQEQDKSNSISKLHYYEVLDYGKAPYKFATDKNAKESFFVKYKTKKGITTIWGNDLERVIRQNQVVKGEFVKFRTIGAKNIPLQIQKETKTHHLVLEKMIKQVVWDCSVIGREKEFVYLKNEPIRQHYKILQSIPKKHIRMIKEDYGNHQTINDIKQQTIQQTHDYKEQNYDKRNYYKGYRQRILSESNINRNRKKAKRARYNIHATTNRKFVRVLPKLPMVYNQPRVAMLLQQNALPNIFKERSEKPNTNVRWADIGINRD</sequence>
<accession>A0ABQ0D5F5</accession>
<dbReference type="InterPro" id="IPR048178">
    <property type="entry name" value="MobP1_relaxase-like"/>
</dbReference>
<feature type="domain" description="MobA/VirD2-like nuclease" evidence="1">
    <location>
        <begin position="122"/>
        <end position="202"/>
    </location>
</feature>
<dbReference type="InterPro" id="IPR005094">
    <property type="entry name" value="Endonuclease_MobA/VirD2"/>
</dbReference>
<evidence type="ECO:0000313" key="3">
    <source>
        <dbReference type="Proteomes" id="UP001562457"/>
    </source>
</evidence>
<organism evidence="2 3">
    <name type="scientific">Helicobacter trogontum</name>
    <dbReference type="NCBI Taxonomy" id="50960"/>
    <lineage>
        <taxon>Bacteria</taxon>
        <taxon>Pseudomonadati</taxon>
        <taxon>Campylobacterota</taxon>
        <taxon>Epsilonproteobacteria</taxon>
        <taxon>Campylobacterales</taxon>
        <taxon>Helicobacteraceae</taxon>
        <taxon>Helicobacter</taxon>
    </lineage>
</organism>
<dbReference type="RefSeq" id="WP_369607653.1">
    <property type="nucleotide sequence ID" value="NZ_BAAFHN010000046.1"/>
</dbReference>
<evidence type="ECO:0000313" key="2">
    <source>
        <dbReference type="EMBL" id="GAB0173578.1"/>
    </source>
</evidence>
<reference evidence="2 3" key="1">
    <citation type="submission" date="2024-06" db="EMBL/GenBank/DDBJ databases">
        <title>Draft genome sequence of Helicobacter trogontum NHP16-4001.</title>
        <authorList>
            <person name="Rimbara E."/>
            <person name="Suzuki M."/>
        </authorList>
    </citation>
    <scope>NUCLEOTIDE SEQUENCE [LARGE SCALE GENOMIC DNA]</scope>
    <source>
        <strain evidence="2 3">NHP16-4001</strain>
    </source>
</reference>
<keyword evidence="3" id="KW-1185">Reference proteome</keyword>
<evidence type="ECO:0000259" key="1">
    <source>
        <dbReference type="Pfam" id="PF03432"/>
    </source>
</evidence>
<protein>
    <recommendedName>
        <fullName evidence="1">MobA/VirD2-like nuclease domain-containing protein</fullName>
    </recommendedName>
</protein>
<gene>
    <name evidence="2" type="ORF">NHP164001_15980</name>
</gene>
<dbReference type="NCBIfam" id="NF041450">
    <property type="entry name" value="MobP1"/>
    <property type="match status" value="1"/>
</dbReference>
<name>A0ABQ0D5F5_9HELI</name>